<dbReference type="Proteomes" id="UP000095280">
    <property type="component" value="Unplaced"/>
</dbReference>
<feature type="compositionally biased region" description="Polar residues" evidence="1">
    <location>
        <begin position="87"/>
        <end position="103"/>
    </location>
</feature>
<evidence type="ECO:0000313" key="3">
    <source>
        <dbReference type="WBParaSite" id="maker-uti_cns_0010994-snap-gene-0.6-mRNA-1"/>
    </source>
</evidence>
<protein>
    <submittedName>
        <fullName evidence="3 4">UCH domain-containing protein</fullName>
    </submittedName>
</protein>
<dbReference type="WBParaSite" id="maker-uti_cns_0010994-snap-gene-0.6-mRNA-1">
    <property type="protein sequence ID" value="maker-uti_cns_0010994-snap-gene-0.6-mRNA-1"/>
    <property type="gene ID" value="maker-uti_cns_0010994-snap-gene-0.6"/>
</dbReference>
<organism evidence="2 3">
    <name type="scientific">Macrostomum lignano</name>
    <dbReference type="NCBI Taxonomy" id="282301"/>
    <lineage>
        <taxon>Eukaryota</taxon>
        <taxon>Metazoa</taxon>
        <taxon>Spiralia</taxon>
        <taxon>Lophotrochozoa</taxon>
        <taxon>Platyhelminthes</taxon>
        <taxon>Rhabditophora</taxon>
        <taxon>Macrostomorpha</taxon>
        <taxon>Macrostomida</taxon>
        <taxon>Macrostomidae</taxon>
        <taxon>Macrostomum</taxon>
    </lineage>
</organism>
<accession>A0A1I8IAD2</accession>
<feature type="compositionally biased region" description="Low complexity" evidence="1">
    <location>
        <begin position="42"/>
        <end position="71"/>
    </location>
</feature>
<evidence type="ECO:0000256" key="1">
    <source>
        <dbReference type="SAM" id="MobiDB-lite"/>
    </source>
</evidence>
<sequence length="145" mass="14660">ANQNKGHAEHFVNLLEAMVETCLPSDDSESGRSGGGNPTFPGVLSLAASGGSGGCNLSSSLSSPSVGSLQSPTDRTNQRAAAAADSALNSDGPSVGQASNFSRPRTGALQQQQSQSRPLPPPLVQISRDDEAADAPDPVENESCG</sequence>
<evidence type="ECO:0000313" key="4">
    <source>
        <dbReference type="WBParaSite" id="maker-uti_cns_0012118-snap-gene-0.2-mRNA-1"/>
    </source>
</evidence>
<evidence type="ECO:0000313" key="2">
    <source>
        <dbReference type="Proteomes" id="UP000095280"/>
    </source>
</evidence>
<name>A0A1I8IAD2_9PLAT</name>
<dbReference type="WBParaSite" id="maker-uti_cns_0045498-snap-gene-0.4-mRNA-1">
    <property type="protein sequence ID" value="maker-uti_cns_0045498-snap-gene-0.4-mRNA-1"/>
    <property type="gene ID" value="maker-uti_cns_0045498-snap-gene-0.4"/>
</dbReference>
<keyword evidence="2" id="KW-1185">Reference proteome</keyword>
<feature type="compositionally biased region" description="Acidic residues" evidence="1">
    <location>
        <begin position="131"/>
        <end position="145"/>
    </location>
</feature>
<reference evidence="3 4" key="1">
    <citation type="submission" date="2016-11" db="UniProtKB">
        <authorList>
            <consortium name="WormBaseParasite"/>
        </authorList>
    </citation>
    <scope>IDENTIFICATION</scope>
</reference>
<dbReference type="AlphaFoldDB" id="A0A1I8IAD2"/>
<feature type="region of interest" description="Disordered" evidence="1">
    <location>
        <begin position="22"/>
        <end position="145"/>
    </location>
</feature>
<dbReference type="WBParaSite" id="maker-uti_cns_0012118-snap-gene-0.2-mRNA-1">
    <property type="protein sequence ID" value="maker-uti_cns_0012118-snap-gene-0.2-mRNA-1"/>
    <property type="gene ID" value="maker-uti_cns_0012118-snap-gene-0.2"/>
</dbReference>
<proteinExistence type="predicted"/>